<dbReference type="InterPro" id="IPR007421">
    <property type="entry name" value="Schlafen_AlbA_2_dom"/>
</dbReference>
<feature type="domain" description="Schlafen AlbA-2" evidence="1">
    <location>
        <begin position="11"/>
        <end position="129"/>
    </location>
</feature>
<dbReference type="InterPro" id="IPR036388">
    <property type="entry name" value="WH-like_DNA-bd_sf"/>
</dbReference>
<accession>A0A1S1V637</accession>
<dbReference type="Pfam" id="PF04326">
    <property type="entry name" value="SLFN_AlbA_2"/>
    <property type="match status" value="1"/>
</dbReference>
<dbReference type="Pfam" id="PF13749">
    <property type="entry name" value="HATPase_c_4"/>
    <property type="match status" value="1"/>
</dbReference>
<dbReference type="Proteomes" id="UP000180254">
    <property type="component" value="Unassembled WGS sequence"/>
</dbReference>
<reference evidence="2 3" key="1">
    <citation type="submission" date="2016-09" db="EMBL/GenBank/DDBJ databases">
        <title>Genome sequence of Eubacterium angustum.</title>
        <authorList>
            <person name="Poehlein A."/>
            <person name="Daniel R."/>
        </authorList>
    </citation>
    <scope>NUCLEOTIDE SEQUENCE [LARGE SCALE GENOMIC DNA]</scope>
    <source>
        <strain evidence="2 3">DSM 1989</strain>
    </source>
</reference>
<dbReference type="OrthoDB" id="9807907at2"/>
<comment type="caution">
    <text evidence="2">The sequence shown here is derived from an EMBL/GenBank/DDBJ whole genome shotgun (WGS) entry which is preliminary data.</text>
</comment>
<dbReference type="PANTHER" id="PTHR30595:SF6">
    <property type="entry name" value="SCHLAFEN ALBA-2 DOMAIN-CONTAINING PROTEIN"/>
    <property type="match status" value="1"/>
</dbReference>
<gene>
    <name evidence="2" type="ORF">EUAN_20050</name>
</gene>
<protein>
    <submittedName>
        <fullName evidence="2">Divergent AAA domain protein</fullName>
    </submittedName>
</protein>
<name>A0A1S1V637_9FIRM</name>
<dbReference type="InterPro" id="IPR036390">
    <property type="entry name" value="WH_DNA-bd_sf"/>
</dbReference>
<evidence type="ECO:0000313" key="2">
    <source>
        <dbReference type="EMBL" id="OHW61567.1"/>
    </source>
</evidence>
<sequence>MELTKEILKGESKVLEFKENMPNNESIAKTIIAFSNTSGGKLLIGVSDKREIIGIDKNLDIFDIQDKVASIIYDNCYPTIIPEIYTSNIDGKIIMVIEVFRGNLIPYFMKKYGENEGVYIRVGATNRKASFENILDLERQSRRISFDEEINYDEDFGDMDITPVEKRFRDMGKTLDLEKLKNLKLIKVENGRVYATNGLSIILGTFENCMVKCSRFKGTSMDVFLDKKEYIGDLFSQIDKIEGFIKSHIKLKSEIKGLQRKDILEIPIEAIREAIVNAIVHRDYANKGRDVKVGIYDDILNIVSPGGFPSTITEEDIISGRSEVRNKVIARVFKELNYIEQWGSGINRIKSSCIKHGLKEPLIKETGDFVSVEIYRELPGSADKVPGSADKVPGSADKNIDLSDQEVKVLNYLKDNAKVTTSQTMKLCSVKERRARIILKGMVEKRLLRVVGKGRATCYTVNNLDGQK</sequence>
<dbReference type="EMBL" id="MKIE01000010">
    <property type="protein sequence ID" value="OHW61567.1"/>
    <property type="molecule type" value="Genomic_DNA"/>
</dbReference>
<evidence type="ECO:0000259" key="1">
    <source>
        <dbReference type="Pfam" id="PF04326"/>
    </source>
</evidence>
<dbReference type="Gene3D" id="3.30.950.30">
    <property type="entry name" value="Schlafen, AAA domain"/>
    <property type="match status" value="1"/>
</dbReference>
<dbReference type="SUPFAM" id="SSF46785">
    <property type="entry name" value="Winged helix' DNA-binding domain"/>
    <property type="match status" value="1"/>
</dbReference>
<dbReference type="InterPro" id="IPR038461">
    <property type="entry name" value="Schlafen_AlbA_2_dom_sf"/>
</dbReference>
<proteinExistence type="predicted"/>
<dbReference type="Gene3D" id="3.30.565.60">
    <property type="match status" value="1"/>
</dbReference>
<dbReference type="Gene3D" id="1.10.10.10">
    <property type="entry name" value="Winged helix-like DNA-binding domain superfamily/Winged helix DNA-binding domain"/>
    <property type="match status" value="1"/>
</dbReference>
<dbReference type="RefSeq" id="WP_071064163.1">
    <property type="nucleotide sequence ID" value="NZ_MKIE01000010.1"/>
</dbReference>
<dbReference type="AlphaFoldDB" id="A0A1S1V637"/>
<keyword evidence="3" id="KW-1185">Reference proteome</keyword>
<dbReference type="InterPro" id="IPR038475">
    <property type="entry name" value="RecG_C_sf"/>
</dbReference>
<dbReference type="STRING" id="39480.EUAN_20050"/>
<evidence type="ECO:0000313" key="3">
    <source>
        <dbReference type="Proteomes" id="UP000180254"/>
    </source>
</evidence>
<organism evidence="2 3">
    <name type="scientific">Andreesenia angusta</name>
    <dbReference type="NCBI Taxonomy" id="39480"/>
    <lineage>
        <taxon>Bacteria</taxon>
        <taxon>Bacillati</taxon>
        <taxon>Bacillota</taxon>
        <taxon>Tissierellia</taxon>
        <taxon>Tissierellales</taxon>
        <taxon>Gottschalkiaceae</taxon>
        <taxon>Andreesenia</taxon>
    </lineage>
</organism>
<dbReference type="PANTHER" id="PTHR30595">
    <property type="entry name" value="GLPR-RELATED TRANSCRIPTIONAL REPRESSOR"/>
    <property type="match status" value="1"/>
</dbReference>